<dbReference type="EMBL" id="JAINUF010000005">
    <property type="protein sequence ID" value="KAJ8359149.1"/>
    <property type="molecule type" value="Genomic_DNA"/>
</dbReference>
<dbReference type="Proteomes" id="UP001152622">
    <property type="component" value="Chromosome 5"/>
</dbReference>
<feature type="region of interest" description="Disordered" evidence="1">
    <location>
        <begin position="20"/>
        <end position="83"/>
    </location>
</feature>
<evidence type="ECO:0000313" key="3">
    <source>
        <dbReference type="Proteomes" id="UP001152622"/>
    </source>
</evidence>
<gene>
    <name evidence="2" type="ORF">SKAU_G00156740</name>
</gene>
<comment type="caution">
    <text evidence="2">The sequence shown here is derived from an EMBL/GenBank/DDBJ whole genome shotgun (WGS) entry which is preliminary data.</text>
</comment>
<sequence length="155" mass="16945">MWFKPSQFLTGTLNLTKVDQTSRGSARLEPPSLAANSDLKVSPPQIRARGIRSPPSTALRIPCPLGHDALRSSASAKTRREAEERACKERVFSKVRAGQRSANRELLQTSLFVGRVGGKGRGCAPALYSSPPFQLELCDALRSRSLKAPFQSRLN</sequence>
<dbReference type="AlphaFoldDB" id="A0A9Q1FHQ2"/>
<organism evidence="2 3">
    <name type="scientific">Synaphobranchus kaupii</name>
    <name type="common">Kaup's arrowtooth eel</name>
    <dbReference type="NCBI Taxonomy" id="118154"/>
    <lineage>
        <taxon>Eukaryota</taxon>
        <taxon>Metazoa</taxon>
        <taxon>Chordata</taxon>
        <taxon>Craniata</taxon>
        <taxon>Vertebrata</taxon>
        <taxon>Euteleostomi</taxon>
        <taxon>Actinopterygii</taxon>
        <taxon>Neopterygii</taxon>
        <taxon>Teleostei</taxon>
        <taxon>Anguilliformes</taxon>
        <taxon>Synaphobranchidae</taxon>
        <taxon>Synaphobranchus</taxon>
    </lineage>
</organism>
<evidence type="ECO:0000256" key="1">
    <source>
        <dbReference type="SAM" id="MobiDB-lite"/>
    </source>
</evidence>
<proteinExistence type="predicted"/>
<name>A0A9Q1FHQ2_SYNKA</name>
<reference evidence="2" key="1">
    <citation type="journal article" date="2023" name="Science">
        <title>Genome structures resolve the early diversification of teleost fishes.</title>
        <authorList>
            <person name="Parey E."/>
            <person name="Louis A."/>
            <person name="Montfort J."/>
            <person name="Bouchez O."/>
            <person name="Roques C."/>
            <person name="Iampietro C."/>
            <person name="Lluch J."/>
            <person name="Castinel A."/>
            <person name="Donnadieu C."/>
            <person name="Desvignes T."/>
            <person name="Floi Bucao C."/>
            <person name="Jouanno E."/>
            <person name="Wen M."/>
            <person name="Mejri S."/>
            <person name="Dirks R."/>
            <person name="Jansen H."/>
            <person name="Henkel C."/>
            <person name="Chen W.J."/>
            <person name="Zahm M."/>
            <person name="Cabau C."/>
            <person name="Klopp C."/>
            <person name="Thompson A.W."/>
            <person name="Robinson-Rechavi M."/>
            <person name="Braasch I."/>
            <person name="Lecointre G."/>
            <person name="Bobe J."/>
            <person name="Postlethwait J.H."/>
            <person name="Berthelot C."/>
            <person name="Roest Crollius H."/>
            <person name="Guiguen Y."/>
        </authorList>
    </citation>
    <scope>NUCLEOTIDE SEQUENCE</scope>
    <source>
        <strain evidence="2">WJC10195</strain>
    </source>
</reference>
<keyword evidence="3" id="KW-1185">Reference proteome</keyword>
<accession>A0A9Q1FHQ2</accession>
<evidence type="ECO:0000313" key="2">
    <source>
        <dbReference type="EMBL" id="KAJ8359149.1"/>
    </source>
</evidence>
<protein>
    <submittedName>
        <fullName evidence="2">Uncharacterized protein</fullName>
    </submittedName>
</protein>